<evidence type="ECO:0000313" key="2">
    <source>
        <dbReference type="Proteomes" id="UP001596253"/>
    </source>
</evidence>
<accession>A0ABW1R743</accession>
<keyword evidence="2" id="KW-1185">Reference proteome</keyword>
<gene>
    <name evidence="1" type="ORF">ACFP3T_06045</name>
</gene>
<proteinExistence type="predicted"/>
<dbReference type="RefSeq" id="WP_379852832.1">
    <property type="nucleotide sequence ID" value="NZ_JBHSSD010000027.1"/>
</dbReference>
<reference evidence="2" key="1">
    <citation type="journal article" date="2019" name="Int. J. Syst. Evol. Microbiol.">
        <title>The Global Catalogue of Microorganisms (GCM) 10K type strain sequencing project: providing services to taxonomists for standard genome sequencing and annotation.</title>
        <authorList>
            <consortium name="The Broad Institute Genomics Platform"/>
            <consortium name="The Broad Institute Genome Sequencing Center for Infectious Disease"/>
            <person name="Wu L."/>
            <person name="Ma J."/>
        </authorList>
    </citation>
    <scope>NUCLEOTIDE SEQUENCE [LARGE SCALE GENOMIC DNA]</scope>
    <source>
        <strain evidence="2">CCM 8932</strain>
    </source>
</reference>
<comment type="caution">
    <text evidence="1">The sequence shown here is derived from an EMBL/GenBank/DDBJ whole genome shotgun (WGS) entry which is preliminary data.</text>
</comment>
<name>A0ABW1R743_9LACO</name>
<organism evidence="1 2">
    <name type="scientific">Lactiplantibacillus dongliensis</name>
    <dbReference type="NCBI Taxonomy" id="2559919"/>
    <lineage>
        <taxon>Bacteria</taxon>
        <taxon>Bacillati</taxon>
        <taxon>Bacillota</taxon>
        <taxon>Bacilli</taxon>
        <taxon>Lactobacillales</taxon>
        <taxon>Lactobacillaceae</taxon>
        <taxon>Lactiplantibacillus</taxon>
    </lineage>
</organism>
<dbReference type="Proteomes" id="UP001596253">
    <property type="component" value="Unassembled WGS sequence"/>
</dbReference>
<sequence>MMNVWQYAVQQTGHDFEPISKWSSDAQAAIAQLKVRGDVDLLAWNTATDASDIYPQYALADLVTRIDHTTYARLLERLASVVDQAKLPVLSQLQRQWYLASYVAAFSHQSLLNTAAALLSLTVLQLKTPPLVLATAAQSQLRGLADQARCWLLAAQVSDLQLIATDKPLATLLTHLIEQTPDLDECCVTGKAVGWELANDAYWLSQVESPTFKLEQLQTSVAYRLIRAAYLERSLG</sequence>
<evidence type="ECO:0000313" key="1">
    <source>
        <dbReference type="EMBL" id="MFC6164230.1"/>
    </source>
</evidence>
<dbReference type="EMBL" id="JBHSSD010000027">
    <property type="protein sequence ID" value="MFC6164230.1"/>
    <property type="molecule type" value="Genomic_DNA"/>
</dbReference>
<protein>
    <submittedName>
        <fullName evidence="1">Uncharacterized protein</fullName>
    </submittedName>
</protein>